<reference evidence="1 2" key="1">
    <citation type="submission" date="2020-04" db="EMBL/GenBank/DDBJ databases">
        <authorList>
            <person name="Hitch T.C.A."/>
            <person name="Wylensek D."/>
            <person name="Clavel T."/>
        </authorList>
    </citation>
    <scope>NUCLEOTIDE SEQUENCE [LARGE SCALE GENOMIC DNA]</scope>
    <source>
        <strain evidence="1 2">PG-130-P53-12</strain>
    </source>
</reference>
<protein>
    <submittedName>
        <fullName evidence="1">Phosphoribosylformylglycinamidine cyclo-ligase</fullName>
    </submittedName>
</protein>
<evidence type="ECO:0000313" key="2">
    <source>
        <dbReference type="Proteomes" id="UP000543804"/>
    </source>
</evidence>
<comment type="caution">
    <text evidence="1">The sequence shown here is derived from an EMBL/GenBank/DDBJ whole genome shotgun (WGS) entry which is preliminary data.</text>
</comment>
<keyword evidence="1" id="KW-0436">Ligase</keyword>
<dbReference type="AlphaFoldDB" id="A0A848BB99"/>
<gene>
    <name evidence="1" type="ORF">HF878_07820</name>
</gene>
<keyword evidence="2" id="KW-1185">Reference proteome</keyword>
<evidence type="ECO:0000313" key="1">
    <source>
        <dbReference type="EMBL" id="NMD99374.1"/>
    </source>
</evidence>
<name>A0A848BB99_9FIRM</name>
<organism evidence="1 2">
    <name type="scientific">Selenomonas bovis</name>
    <dbReference type="NCBI Taxonomy" id="416586"/>
    <lineage>
        <taxon>Bacteria</taxon>
        <taxon>Bacillati</taxon>
        <taxon>Bacillota</taxon>
        <taxon>Negativicutes</taxon>
        <taxon>Selenomonadales</taxon>
        <taxon>Selenomonadaceae</taxon>
        <taxon>Selenomonas</taxon>
    </lineage>
</organism>
<dbReference type="EMBL" id="JABAFA010000028">
    <property type="protein sequence ID" value="NMD99374.1"/>
    <property type="molecule type" value="Genomic_DNA"/>
</dbReference>
<dbReference type="GO" id="GO:0016874">
    <property type="term" value="F:ligase activity"/>
    <property type="evidence" value="ECO:0007669"/>
    <property type="project" value="UniProtKB-KW"/>
</dbReference>
<accession>A0A848BB99</accession>
<dbReference type="Proteomes" id="UP000543804">
    <property type="component" value="Unassembled WGS sequence"/>
</dbReference>
<dbReference type="RefSeq" id="WP_170077726.1">
    <property type="nucleotide sequence ID" value="NZ_JABAFA010000028.1"/>
</dbReference>
<sequence length="113" mass="13176">MAKIHIRIGEVRTLDTENWQTIPDDRQQQVEIIGGSVVQDFGRVSEGDKISCTVTVLADGWKTICEFWEKRTPVTVEDEAGNLWRDLRVVVKSYAYVDRFPRAYKVTLEFWRI</sequence>
<proteinExistence type="predicted"/>